<sequence length="383" mass="43447">MADISSITSLITSFRSETREEAITPEVLGALLQKIADLLGKAALQTDVSRLDNWRSDLGRIGYVLTSLTIGSDDRNNVYFTLGKANLSTGINQIANNSILIRQATTERAGVMRAQQVQDLNKCKSELSSCIASMNKVQEALVNFQKATQSLSLRISKNNIEIGNNAESIQVLQSDLKSVASQIKSLQTDIQKFATMKQATQMHIECIITDSTLVIQDAYRYIRQGLTPVIFRHSVRTSRKQEDENGVREYLPRRRGWNRFYDDRKISVNNGDEISFRLDKEGDPDNGKYFTKPNVLFSDCLAIIDPETQQLLEVRIYFGKRSFNILGINRHFRFAIGFYKKSKDYGPFQFGELRTNLAEFKVIARADRVDGSNNYKLTFNFSM</sequence>
<dbReference type="Proteomes" id="UP000004407">
    <property type="component" value="Unassembled WGS sequence"/>
</dbReference>
<accession>G6AZW5</accession>
<reference evidence="1 2" key="1">
    <citation type="submission" date="2011-08" db="EMBL/GenBank/DDBJ databases">
        <authorList>
            <person name="Weinstock G."/>
            <person name="Sodergren E."/>
            <person name="Clifton S."/>
            <person name="Fulton L."/>
            <person name="Fulton B."/>
            <person name="Courtney L."/>
            <person name="Fronick C."/>
            <person name="Harrison M."/>
            <person name="Strong C."/>
            <person name="Farmer C."/>
            <person name="Delahaunty K."/>
            <person name="Markovic C."/>
            <person name="Hall O."/>
            <person name="Minx P."/>
            <person name="Tomlinson C."/>
            <person name="Mitreva M."/>
            <person name="Hou S."/>
            <person name="Chen J."/>
            <person name="Wollam A."/>
            <person name="Pepin K.H."/>
            <person name="Johnson M."/>
            <person name="Bhonagiri V."/>
            <person name="Zhang X."/>
            <person name="Suruliraj S."/>
            <person name="Warren W."/>
            <person name="Chinwalla A."/>
            <person name="Mardis E.R."/>
            <person name="Wilson R.K."/>
        </authorList>
    </citation>
    <scope>NUCLEOTIDE SEQUENCE [LARGE SCALE GENOMIC DNA]</scope>
    <source>
        <strain evidence="1 2">DSM 18206</strain>
    </source>
</reference>
<dbReference type="PATRIC" id="fig|1002367.3.peg.1768"/>
<proteinExistence type="predicted"/>
<dbReference type="RefSeq" id="WP_007901466.1">
    <property type="nucleotide sequence ID" value="NZ_JH379449.1"/>
</dbReference>
<name>G6AZW5_9BACT</name>
<evidence type="ECO:0000313" key="2">
    <source>
        <dbReference type="Proteomes" id="UP000004407"/>
    </source>
</evidence>
<organism evidence="1 2">
    <name type="scientific">Leyella stercorea DSM 18206</name>
    <dbReference type="NCBI Taxonomy" id="1002367"/>
    <lineage>
        <taxon>Bacteria</taxon>
        <taxon>Pseudomonadati</taxon>
        <taxon>Bacteroidota</taxon>
        <taxon>Bacteroidia</taxon>
        <taxon>Bacteroidales</taxon>
        <taxon>Prevotellaceae</taxon>
        <taxon>Leyella</taxon>
    </lineage>
</organism>
<dbReference type="AlphaFoldDB" id="G6AZW5"/>
<gene>
    <name evidence="1" type="ORF">HMPREF0673_02182</name>
</gene>
<protein>
    <submittedName>
        <fullName evidence="1">Uncharacterized protein</fullName>
    </submittedName>
</protein>
<comment type="caution">
    <text evidence="1">The sequence shown here is derived from an EMBL/GenBank/DDBJ whole genome shotgun (WGS) entry which is preliminary data.</text>
</comment>
<dbReference type="HOGENOM" id="CLU_721320_0_0_10"/>
<dbReference type="GeneID" id="78337703"/>
<evidence type="ECO:0000313" key="1">
    <source>
        <dbReference type="EMBL" id="EHJ38097.1"/>
    </source>
</evidence>
<dbReference type="EMBL" id="AFZZ01000186">
    <property type="protein sequence ID" value="EHJ38097.1"/>
    <property type="molecule type" value="Genomic_DNA"/>
</dbReference>